<keyword evidence="2" id="KW-1185">Reference proteome</keyword>
<evidence type="ECO:0000313" key="2">
    <source>
        <dbReference type="Proteomes" id="UP000053237"/>
    </source>
</evidence>
<gene>
    <name evidence="1" type="ORF">BN9_121050</name>
</gene>
<dbReference type="EMBL" id="CAIX01000477">
    <property type="protein sequence ID" value="CCI10955.1"/>
    <property type="molecule type" value="Genomic_DNA"/>
</dbReference>
<organism evidence="1 2">
    <name type="scientific">Albugo candida</name>
    <dbReference type="NCBI Taxonomy" id="65357"/>
    <lineage>
        <taxon>Eukaryota</taxon>
        <taxon>Sar</taxon>
        <taxon>Stramenopiles</taxon>
        <taxon>Oomycota</taxon>
        <taxon>Peronosporomycetes</taxon>
        <taxon>Albuginales</taxon>
        <taxon>Albuginaceae</taxon>
        <taxon>Albugo</taxon>
    </lineage>
</organism>
<sequence length="132" mass="15587">MGQSKNTHTTDFRMFSIHMTRLYSFCVVRITLFIPPPACDIIDDVLVMSFFETRIYRDRGRNAANHGKKRKLLKQPMIISIWIRKEFKMNEVAAVSRLRKIESHMFSNKPVFGQYVIATRQLVCFFYCAELE</sequence>
<reference evidence="1 2" key="1">
    <citation type="submission" date="2012-05" db="EMBL/GenBank/DDBJ databases">
        <title>Recombination and specialization in a pathogen metapopulation.</title>
        <authorList>
            <person name="Gardiner A."/>
            <person name="Kemen E."/>
            <person name="Schultz-Larsen T."/>
            <person name="MacLean D."/>
            <person name="Van Oosterhout C."/>
            <person name="Jones J.D.G."/>
        </authorList>
    </citation>
    <scope>NUCLEOTIDE SEQUENCE [LARGE SCALE GENOMIC DNA]</scope>
    <source>
        <strain evidence="1 2">Ac Nc2</strain>
    </source>
</reference>
<dbReference type="AlphaFoldDB" id="A0A024FV04"/>
<name>A0A024FV04_9STRA</name>
<evidence type="ECO:0000313" key="1">
    <source>
        <dbReference type="EMBL" id="CCI10955.1"/>
    </source>
</evidence>
<protein>
    <submittedName>
        <fullName evidence="1">Uncharacterized protein</fullName>
    </submittedName>
</protein>
<accession>A0A024FV04</accession>
<proteinExistence type="predicted"/>
<comment type="caution">
    <text evidence="1">The sequence shown here is derived from an EMBL/GenBank/DDBJ whole genome shotgun (WGS) entry which is preliminary data.</text>
</comment>
<dbReference type="Proteomes" id="UP000053237">
    <property type="component" value="Unassembled WGS sequence"/>
</dbReference>
<dbReference type="InParanoid" id="A0A024FV04"/>